<name>A0A0V0IZB7_SOLCH</name>
<dbReference type="AlphaFoldDB" id="A0A0V0IZB7"/>
<organism evidence="1">
    <name type="scientific">Solanum chacoense</name>
    <name type="common">Chaco potato</name>
    <dbReference type="NCBI Taxonomy" id="4108"/>
    <lineage>
        <taxon>Eukaryota</taxon>
        <taxon>Viridiplantae</taxon>
        <taxon>Streptophyta</taxon>
        <taxon>Embryophyta</taxon>
        <taxon>Tracheophyta</taxon>
        <taxon>Spermatophyta</taxon>
        <taxon>Magnoliopsida</taxon>
        <taxon>eudicotyledons</taxon>
        <taxon>Gunneridae</taxon>
        <taxon>Pentapetalae</taxon>
        <taxon>asterids</taxon>
        <taxon>lamiids</taxon>
        <taxon>Solanales</taxon>
        <taxon>Solanaceae</taxon>
        <taxon>Solanoideae</taxon>
        <taxon>Solaneae</taxon>
        <taxon>Solanum</taxon>
    </lineage>
</organism>
<protein>
    <submittedName>
        <fullName evidence="1">Putative ovule protein</fullName>
    </submittedName>
</protein>
<accession>A0A0V0IZB7</accession>
<dbReference type="EMBL" id="GEDG01000562">
    <property type="protein sequence ID" value="JAP37820.1"/>
    <property type="molecule type" value="Transcribed_RNA"/>
</dbReference>
<proteinExistence type="predicted"/>
<evidence type="ECO:0000313" key="1">
    <source>
        <dbReference type="EMBL" id="JAP37820.1"/>
    </source>
</evidence>
<reference evidence="1" key="1">
    <citation type="submission" date="2015-12" db="EMBL/GenBank/DDBJ databases">
        <title>Gene expression during late stages of embryo sac development: a critical building block for successful pollen-pistil interactions.</title>
        <authorList>
            <person name="Liu Y."/>
            <person name="Joly V."/>
            <person name="Sabar M."/>
            <person name="Matton D.P."/>
        </authorList>
    </citation>
    <scope>NUCLEOTIDE SEQUENCE</scope>
</reference>
<sequence>MKGKNPKMILKIDLVKAFDRLKWSFIRDTLHFIIFPTNISPFIMCCVSSSSISILVNGGKLNTSTPPEASDRATPCFPTSSYSVWRGFLEISTKWSIPGNRLLSKPPQQGPRSHICFFVDDLTLFS</sequence>